<keyword evidence="2" id="KW-0813">Transport</keyword>
<feature type="transmembrane region" description="Helical" evidence="6">
    <location>
        <begin position="88"/>
        <end position="108"/>
    </location>
</feature>
<gene>
    <name evidence="9" type="ORF">IQ63_28200</name>
</gene>
<dbReference type="SUPFAM" id="SSF103473">
    <property type="entry name" value="MFS general substrate transporter"/>
    <property type="match status" value="1"/>
</dbReference>
<dbReference type="PANTHER" id="PTHR23501">
    <property type="entry name" value="MAJOR FACILITATOR SUPERFAMILY"/>
    <property type="match status" value="1"/>
</dbReference>
<dbReference type="PATRIC" id="fig|42234.21.peg.5817"/>
<dbReference type="Gene3D" id="1.20.1250.20">
    <property type="entry name" value="MFS general substrate transporter like domains"/>
    <property type="match status" value="1"/>
</dbReference>
<dbReference type="OrthoDB" id="3679026at2"/>
<feature type="transmembrane region" description="Helical" evidence="6">
    <location>
        <begin position="168"/>
        <end position="187"/>
    </location>
</feature>
<dbReference type="GO" id="GO:0005886">
    <property type="term" value="C:plasma membrane"/>
    <property type="evidence" value="ECO:0007669"/>
    <property type="project" value="UniProtKB-SubCell"/>
</dbReference>
<dbReference type="RefSeq" id="WP_050373117.1">
    <property type="nucleotide sequence ID" value="NZ_KQ257829.1"/>
</dbReference>
<protein>
    <recommendedName>
        <fullName evidence="8">Major facilitator superfamily (MFS) profile domain-containing protein</fullName>
    </recommendedName>
</protein>
<evidence type="ECO:0000256" key="5">
    <source>
        <dbReference type="ARBA" id="ARBA00023136"/>
    </source>
</evidence>
<keyword evidence="7" id="KW-0732">Signal</keyword>
<reference evidence="10" key="1">
    <citation type="submission" date="2014-07" db="EMBL/GenBank/DDBJ databases">
        <title>Genome sequencing of plant-pathogenic Streptomyces species.</title>
        <authorList>
            <person name="Harrison J."/>
            <person name="Sapp M."/>
            <person name="Thwaites R."/>
            <person name="Studholme D.J."/>
        </authorList>
    </citation>
    <scope>NUCLEOTIDE SEQUENCE [LARGE SCALE GENOMIC DNA]</scope>
    <source>
        <strain evidence="10">NCPPB 4445</strain>
    </source>
</reference>
<evidence type="ECO:0000256" key="6">
    <source>
        <dbReference type="SAM" id="Phobius"/>
    </source>
</evidence>
<feature type="transmembrane region" description="Helical" evidence="6">
    <location>
        <begin position="347"/>
        <end position="372"/>
    </location>
</feature>
<feature type="signal peptide" evidence="7">
    <location>
        <begin position="1"/>
        <end position="40"/>
    </location>
</feature>
<dbReference type="Proteomes" id="UP000037151">
    <property type="component" value="Unassembled WGS sequence"/>
</dbReference>
<feature type="transmembrane region" description="Helical" evidence="6">
    <location>
        <begin position="290"/>
        <end position="312"/>
    </location>
</feature>
<comment type="caution">
    <text evidence="9">The sequence shown here is derived from an EMBL/GenBank/DDBJ whole genome shotgun (WGS) entry which is preliminary data.</text>
</comment>
<evidence type="ECO:0000256" key="3">
    <source>
        <dbReference type="ARBA" id="ARBA00022692"/>
    </source>
</evidence>
<sequence length="407" mass="40736">MTRSSPSTSVQAPAPAPGRHPVAALALGLMATPTALSANAATTTLPDIADGIGISVSTATWIATVFGLAMALGTPMVAALLRHRGIRTAVLVSSVLIVAGTLTVLLSASLPGLLVGRAAQAFGGGGFITTAITLAGTPARMGVITAGSGMLGALGPLSGSLLSDHVSWHAALSLSAVALLAAPYVYLRAPQFRPAEGHTPFDVTGALLTGGLICALVLLGRFPLPAVLCALALIAALSAWIRRRPEGFIPAALLRSPVYLTACAVVCALSTTYFALLYSVPRLLEDNEGWTTSSVGVGVLVALLTGSILSWGMAASANRLDRRTVLTVLLTLGVAAPLTVATGAPALLMLAAGGVAVFVAASGQATLSVVAVGGAPDRLRTTALGLFTLCYQLGAGFGPAIVALLLA</sequence>
<feature type="transmembrane region" description="Helical" evidence="6">
    <location>
        <begin position="114"/>
        <end position="135"/>
    </location>
</feature>
<dbReference type="EMBL" id="JPPY01000164">
    <property type="protein sequence ID" value="KND30652.1"/>
    <property type="molecule type" value="Genomic_DNA"/>
</dbReference>
<organism evidence="9 10">
    <name type="scientific">Streptomyces acidiscabies</name>
    <dbReference type="NCBI Taxonomy" id="42234"/>
    <lineage>
        <taxon>Bacteria</taxon>
        <taxon>Bacillati</taxon>
        <taxon>Actinomycetota</taxon>
        <taxon>Actinomycetes</taxon>
        <taxon>Kitasatosporales</taxon>
        <taxon>Streptomycetaceae</taxon>
        <taxon>Streptomyces</taxon>
    </lineage>
</organism>
<comment type="subcellular location">
    <subcellularLocation>
        <location evidence="1">Cell inner membrane</location>
        <topology evidence="1">Multi-pass membrane protein</topology>
    </subcellularLocation>
</comment>
<dbReference type="AlphaFoldDB" id="A0A0L0JY00"/>
<feature type="domain" description="Major facilitator superfamily (MFS) profile" evidence="8">
    <location>
        <begin position="23"/>
        <end position="407"/>
    </location>
</feature>
<dbReference type="InterPro" id="IPR020846">
    <property type="entry name" value="MFS_dom"/>
</dbReference>
<accession>A0A0L0JY00</accession>
<evidence type="ECO:0000313" key="9">
    <source>
        <dbReference type="EMBL" id="KND30652.1"/>
    </source>
</evidence>
<dbReference type="InterPro" id="IPR011701">
    <property type="entry name" value="MFS"/>
</dbReference>
<evidence type="ECO:0000256" key="1">
    <source>
        <dbReference type="ARBA" id="ARBA00004429"/>
    </source>
</evidence>
<dbReference type="InterPro" id="IPR036259">
    <property type="entry name" value="MFS_trans_sf"/>
</dbReference>
<evidence type="ECO:0000256" key="7">
    <source>
        <dbReference type="SAM" id="SignalP"/>
    </source>
</evidence>
<feature type="transmembrane region" description="Helical" evidence="6">
    <location>
        <begin position="199"/>
        <end position="218"/>
    </location>
</feature>
<dbReference type="PANTHER" id="PTHR23501:SF191">
    <property type="entry name" value="VACUOLAR BASIC AMINO ACID TRANSPORTER 4"/>
    <property type="match status" value="1"/>
</dbReference>
<evidence type="ECO:0000256" key="4">
    <source>
        <dbReference type="ARBA" id="ARBA00022989"/>
    </source>
</evidence>
<feature type="transmembrane region" description="Helical" evidence="6">
    <location>
        <begin position="384"/>
        <end position="406"/>
    </location>
</feature>
<feature type="transmembrane region" description="Helical" evidence="6">
    <location>
        <begin position="142"/>
        <end position="162"/>
    </location>
</feature>
<name>A0A0L0JY00_9ACTN</name>
<keyword evidence="4 6" id="KW-1133">Transmembrane helix</keyword>
<feature type="transmembrane region" description="Helical" evidence="6">
    <location>
        <begin position="253"/>
        <end position="278"/>
    </location>
</feature>
<dbReference type="GO" id="GO:0022857">
    <property type="term" value="F:transmembrane transporter activity"/>
    <property type="evidence" value="ECO:0007669"/>
    <property type="project" value="InterPro"/>
</dbReference>
<keyword evidence="3 6" id="KW-0812">Transmembrane</keyword>
<proteinExistence type="predicted"/>
<feature type="transmembrane region" description="Helical" evidence="6">
    <location>
        <begin position="61"/>
        <end position="81"/>
    </location>
</feature>
<dbReference type="Pfam" id="PF07690">
    <property type="entry name" value="MFS_1"/>
    <property type="match status" value="1"/>
</dbReference>
<evidence type="ECO:0000259" key="8">
    <source>
        <dbReference type="PROSITE" id="PS50850"/>
    </source>
</evidence>
<evidence type="ECO:0000313" key="10">
    <source>
        <dbReference type="Proteomes" id="UP000037151"/>
    </source>
</evidence>
<dbReference type="Gene3D" id="1.20.1720.10">
    <property type="entry name" value="Multidrug resistance protein D"/>
    <property type="match status" value="1"/>
</dbReference>
<feature type="transmembrane region" description="Helical" evidence="6">
    <location>
        <begin position="324"/>
        <end position="341"/>
    </location>
</feature>
<feature type="chain" id="PRO_5005542233" description="Major facilitator superfamily (MFS) profile domain-containing protein" evidence="7">
    <location>
        <begin position="41"/>
        <end position="407"/>
    </location>
</feature>
<feature type="transmembrane region" description="Helical" evidence="6">
    <location>
        <begin position="224"/>
        <end position="241"/>
    </location>
</feature>
<dbReference type="PROSITE" id="PS50850">
    <property type="entry name" value="MFS"/>
    <property type="match status" value="1"/>
</dbReference>
<evidence type="ECO:0000256" key="2">
    <source>
        <dbReference type="ARBA" id="ARBA00022448"/>
    </source>
</evidence>
<keyword evidence="5 6" id="KW-0472">Membrane</keyword>